<protein>
    <recommendedName>
        <fullName evidence="4">Lecithin-cholesterol acyltransferase-like 1</fullName>
    </recommendedName>
</protein>
<comment type="caution">
    <text evidence="2">The sequence shown here is derived from an EMBL/GenBank/DDBJ whole genome shotgun (WGS) entry which is preliminary data.</text>
</comment>
<dbReference type="Gene3D" id="3.40.50.1820">
    <property type="entry name" value="alpha/beta hydrolase"/>
    <property type="match status" value="1"/>
</dbReference>
<feature type="signal peptide" evidence="1">
    <location>
        <begin position="1"/>
        <end position="23"/>
    </location>
</feature>
<keyword evidence="3" id="KW-1185">Reference proteome</keyword>
<evidence type="ECO:0000313" key="2">
    <source>
        <dbReference type="EMBL" id="TVU31298.1"/>
    </source>
</evidence>
<dbReference type="InterPro" id="IPR003386">
    <property type="entry name" value="LACT/PDAT_acylTrfase"/>
</dbReference>
<dbReference type="GO" id="GO:0006629">
    <property type="term" value="P:lipid metabolic process"/>
    <property type="evidence" value="ECO:0007669"/>
    <property type="project" value="InterPro"/>
</dbReference>
<dbReference type="Gramene" id="TVU31298">
    <property type="protein sequence ID" value="TVU31298"/>
    <property type="gene ID" value="EJB05_22980"/>
</dbReference>
<accession>A0A5J9V6Z6</accession>
<gene>
    <name evidence="2" type="ORF">EJB05_22980</name>
</gene>
<dbReference type="Proteomes" id="UP000324897">
    <property type="component" value="Chromosome 1"/>
</dbReference>
<feature type="chain" id="PRO_5023836205" description="Lecithin-cholesterol acyltransferase-like 1" evidence="1">
    <location>
        <begin position="24"/>
        <end position="605"/>
    </location>
</feature>
<dbReference type="PANTHER" id="PTHR11440">
    <property type="entry name" value="LECITHIN-CHOLESTEROL ACYLTRANSFERASE-RELATED"/>
    <property type="match status" value="1"/>
</dbReference>
<evidence type="ECO:0000256" key="1">
    <source>
        <dbReference type="SAM" id="SignalP"/>
    </source>
</evidence>
<dbReference type="OrthoDB" id="190846at2759"/>
<dbReference type="Pfam" id="PF02450">
    <property type="entry name" value="LCAT"/>
    <property type="match status" value="1"/>
</dbReference>
<evidence type="ECO:0008006" key="4">
    <source>
        <dbReference type="Google" id="ProtNLM"/>
    </source>
</evidence>
<evidence type="ECO:0000313" key="3">
    <source>
        <dbReference type="Proteomes" id="UP000324897"/>
    </source>
</evidence>
<dbReference type="SUPFAM" id="SSF53474">
    <property type="entry name" value="alpha/beta-Hydrolases"/>
    <property type="match status" value="1"/>
</dbReference>
<sequence length="605" mass="65059">MTTKVNMLVPFLLPGLFFFSSLAHDAGLHPVVLLPGYSCSQLDARLTDEYQPPPGCGARKGGGWFRLWENYTAVKQNPALVPCYADQLRLVYEPVAGDYRDVPGVQTRVVDFGTTRGFGFDDPAKKNNCMERLVNALEAVGYKEGENLFGAPYDFRYAAAAPGKASAVFSRFLTQLKLLVEHASNTNGNKPVILLTHSLGGLNALAFLNTTTLPWRRRYIKHFVMVSTGAGGAVALLQTSGSPPSPGDILSFANTSRSFATTFSVMPSPRVFGHAPLVVTRARNYSAYDIPELLAADGFSDDEVARYVTRALPVTMNLKAPAVPVTCINGVGVPTVEKLVYRDGDLGSAPQLVLGDGDGVINLVSILALDTVIGADPEQDYFKSVLIHNASHLGIIAEDFAVRRVVNEIIHENRRSNVDAHSLVRTSISSTMGKHERATLPWRRRHAKHFVMISTGAGGIVASLQTSGSSSLSSQGTDVLSFANTSRSFATVFLVLPSPRFFCHVPLVVTRARNYSAYDIPELLAADGFSDDEVARYVTRELPVAMNLKAPGVSVICINGVGVPTVERLVYSDGDFGAAPQVEYGDGHGGINLASILALDTIIGV</sequence>
<dbReference type="EMBL" id="RWGY01000011">
    <property type="protein sequence ID" value="TVU31298.1"/>
    <property type="molecule type" value="Genomic_DNA"/>
</dbReference>
<feature type="non-terminal residue" evidence="2">
    <location>
        <position position="1"/>
    </location>
</feature>
<organism evidence="2 3">
    <name type="scientific">Eragrostis curvula</name>
    <name type="common">weeping love grass</name>
    <dbReference type="NCBI Taxonomy" id="38414"/>
    <lineage>
        <taxon>Eukaryota</taxon>
        <taxon>Viridiplantae</taxon>
        <taxon>Streptophyta</taxon>
        <taxon>Embryophyta</taxon>
        <taxon>Tracheophyta</taxon>
        <taxon>Spermatophyta</taxon>
        <taxon>Magnoliopsida</taxon>
        <taxon>Liliopsida</taxon>
        <taxon>Poales</taxon>
        <taxon>Poaceae</taxon>
        <taxon>PACMAD clade</taxon>
        <taxon>Chloridoideae</taxon>
        <taxon>Eragrostideae</taxon>
        <taxon>Eragrostidinae</taxon>
        <taxon>Eragrostis</taxon>
    </lineage>
</organism>
<reference evidence="2 3" key="1">
    <citation type="journal article" date="2019" name="Sci. Rep.">
        <title>A high-quality genome of Eragrostis curvula grass provides insights into Poaceae evolution and supports new strategies to enhance forage quality.</title>
        <authorList>
            <person name="Carballo J."/>
            <person name="Santos B.A.C.M."/>
            <person name="Zappacosta D."/>
            <person name="Garbus I."/>
            <person name="Selva J.P."/>
            <person name="Gallo C.A."/>
            <person name="Diaz A."/>
            <person name="Albertini E."/>
            <person name="Caccamo M."/>
            <person name="Echenique V."/>
        </authorList>
    </citation>
    <scope>NUCLEOTIDE SEQUENCE [LARGE SCALE GENOMIC DNA]</scope>
    <source>
        <strain evidence="3">cv. Victoria</strain>
        <tissue evidence="2">Leaf</tissue>
    </source>
</reference>
<proteinExistence type="predicted"/>
<dbReference type="InterPro" id="IPR029058">
    <property type="entry name" value="AB_hydrolase_fold"/>
</dbReference>
<dbReference type="AlphaFoldDB" id="A0A5J9V6Z6"/>
<name>A0A5J9V6Z6_9POAL</name>
<dbReference type="GO" id="GO:0008374">
    <property type="term" value="F:O-acyltransferase activity"/>
    <property type="evidence" value="ECO:0007669"/>
    <property type="project" value="InterPro"/>
</dbReference>
<keyword evidence="1" id="KW-0732">Signal</keyword>